<name>X6P442_RETFI</name>
<gene>
    <name evidence="1" type="ORF">RFI_04130</name>
</gene>
<dbReference type="AlphaFoldDB" id="X6P442"/>
<accession>X6P442</accession>
<reference evidence="1 2" key="1">
    <citation type="journal article" date="2013" name="Curr. Biol.">
        <title>The Genome of the Foraminiferan Reticulomyxa filosa.</title>
        <authorList>
            <person name="Glockner G."/>
            <person name="Hulsmann N."/>
            <person name="Schleicher M."/>
            <person name="Noegel A.A."/>
            <person name="Eichinger L."/>
            <person name="Gallinger C."/>
            <person name="Pawlowski J."/>
            <person name="Sierra R."/>
            <person name="Euteneuer U."/>
            <person name="Pillet L."/>
            <person name="Moustafa A."/>
            <person name="Platzer M."/>
            <person name="Groth M."/>
            <person name="Szafranski K."/>
            <person name="Schliwa M."/>
        </authorList>
    </citation>
    <scope>NUCLEOTIDE SEQUENCE [LARGE SCALE GENOMIC DNA]</scope>
</reference>
<evidence type="ECO:0000313" key="2">
    <source>
        <dbReference type="Proteomes" id="UP000023152"/>
    </source>
</evidence>
<dbReference type="EMBL" id="ASPP01003784">
    <property type="protein sequence ID" value="ETO32976.1"/>
    <property type="molecule type" value="Genomic_DNA"/>
</dbReference>
<dbReference type="Proteomes" id="UP000023152">
    <property type="component" value="Unassembled WGS sequence"/>
</dbReference>
<proteinExistence type="predicted"/>
<comment type="caution">
    <text evidence="1">The sequence shown here is derived from an EMBL/GenBank/DDBJ whole genome shotgun (WGS) entry which is preliminary data.</text>
</comment>
<evidence type="ECO:0000313" key="1">
    <source>
        <dbReference type="EMBL" id="ETO32976.1"/>
    </source>
</evidence>
<protein>
    <submittedName>
        <fullName evidence="1">Uncharacterized protein</fullName>
    </submittedName>
</protein>
<organism evidence="1 2">
    <name type="scientific">Reticulomyxa filosa</name>
    <dbReference type="NCBI Taxonomy" id="46433"/>
    <lineage>
        <taxon>Eukaryota</taxon>
        <taxon>Sar</taxon>
        <taxon>Rhizaria</taxon>
        <taxon>Retaria</taxon>
        <taxon>Foraminifera</taxon>
        <taxon>Monothalamids</taxon>
        <taxon>Reticulomyxidae</taxon>
        <taxon>Reticulomyxa</taxon>
    </lineage>
</organism>
<keyword evidence="2" id="KW-1185">Reference proteome</keyword>
<sequence length="658" mass="77055">MCKILGERLKTLIFKAVGDHSIKNILYGLEKSGKKKMEGSFFERYQNIIDTLLTLTFVNVLFTIYQNGGFTVLSHFHFEYVGANARRGERKCKKYQQLFEKALQNEKLVRMRSAKIDSNHLLLAVINPQLYSIRTCLQCSFPFSYSIHLWCQRQLSANSKSPNNDLSSHATMLEQIPIGNDKLTNWEVEYSLEVTHEYAMDMVRFEFSRNLHTLDQQIILRNVIVSMTFDLHHFHHIIFRYAYLISVCSKLAHVEEHVPEAQPGQWLVQMTLSLWESILFKENRTMSEGLLSFPTSISTLFNFLLKHLQNDNTNLVNELLTSVRKIEIQRLGVIYLQTSEFINEERHLIEHDFLENETSIDHILQGYSTHRNTSQQKYSDFIQDLLITIKHVERIEKNADKRNVYISILRKLYPKIGNKLIPKMQILKEMVSHGYLNNNLALYSDEATWLNRCLELMLLKKKINEDSKDWKKLCDKNSISDLGCVVKISKVKVNVTKLIRNMTNEDVDLSRLEENQRVFNSLEEMSKLLLDFSSCYKQYEHALYVWFLKQLYVWKGIHWIEIIFTSSHAGTKFPFFGKLKRSNVLSLLRPRTLHNNSFNPFIGLYGENACVNNIQHKTDNYSSIPLNSFSRHICDQMISQSFPFINLCEPYSNSQYQS</sequence>